<comment type="caution">
    <text evidence="2">The sequence shown here is derived from an EMBL/GenBank/DDBJ whole genome shotgun (WGS) entry which is preliminary data.</text>
</comment>
<reference evidence="2 3" key="1">
    <citation type="journal article" date="2023" name="Commun. Biol.">
        <title>Genome analysis of Parmales, the sister group of diatoms, reveals the evolutionary specialization of diatoms from phago-mixotrophs to photoautotrophs.</title>
        <authorList>
            <person name="Ban H."/>
            <person name="Sato S."/>
            <person name="Yoshikawa S."/>
            <person name="Yamada K."/>
            <person name="Nakamura Y."/>
            <person name="Ichinomiya M."/>
            <person name="Sato N."/>
            <person name="Blanc-Mathieu R."/>
            <person name="Endo H."/>
            <person name="Kuwata A."/>
            <person name="Ogata H."/>
        </authorList>
    </citation>
    <scope>NUCLEOTIDE SEQUENCE [LARGE SCALE GENOMIC DNA]</scope>
</reference>
<feature type="compositionally biased region" description="Basic residues" evidence="1">
    <location>
        <begin position="878"/>
        <end position="890"/>
    </location>
</feature>
<feature type="compositionally biased region" description="Pro residues" evidence="1">
    <location>
        <begin position="284"/>
        <end position="307"/>
    </location>
</feature>
<evidence type="ECO:0000313" key="3">
    <source>
        <dbReference type="Proteomes" id="UP001165060"/>
    </source>
</evidence>
<sequence length="1044" mass="110946">MKIEVVASPDREEGSLSLSPSSSNRSSPRSPFDALESLSLVPSGSELPTLTSLVQATAASKVQALVRSRIGRAAYLKELNERNAEPPKGGTFLVIAREVSSTVLQAVWRGALVRSRRAAKDLSVSMEAGTADAISSVCQGVISSVMSKMFSPSKVSRPLPSEEGAVKEDGCVAMDILKTAKQRATTIHLGSGAVAGLAAKGRYRDEEDEEEVEEVEADAAEEEKKEEEVVVVEGEVDTLVVEETPAVAAGARVVTAEEPAVAAEEPAVAAEAPVVAAVAAVEPAPAPAPASPTPAAPAPAAPAPAPAASPDTIDTGENMTMDVTAVQLSPSHSASPRLPAPTVPPAAPPPPPSRPAPDSSIPRDQVILLIVKEVFTQHKSRPLTLQCTEVVKILQALDVCSAAQLARMESSATLRMSVKIGNERFSLPLDGPLKDLTTTLQAAWADLDDHSSRKYKLPPSLSKQTRKHLTDLMRLPPEAVKFLQETPDVAGWDAETFSSFLAILGVKTAQYHQSACLHVSGRNLELITEEALGKHAGVLRSTLLRRRIAAGVQVLAQIKEYEAGKLSSAAHGSMPPPSSSGKNVVSDLRKSVSELQMSLYSKESTIAHLRGKVEKLQNKVVDAGLVLSPNTPDDRFQPTPGRGAGGRSLYREDAEEAAQYLPVPRSLETSMKPEELERMGKVEVDKGMWEDHRVLKSPVRPGGVGDMDPGGGEQLWQQQKGRSAPAIVDPSSKRVPLKTSTAFFSPQGMSIHTGERAKTAGANETRARFNEDVAGADMVRPNSPSRMKAVHAQLHLLNLTPGSPPRSKAAQPKSLIRRGSPFKERPVTAAANPDGMPDLAKGTSHKAANVLKDLWVGSAESKRDEVTGFMYSASGAVVKKKKGRGRRGAGGKKEREIGGVGEARLIIEGGDGDDSDEGGEQRDEDATNLDDIVAGDYLDAFKERKEGAVGRAAGDENREPAKQERKGKTNQGDKVVKMKDAPASPMSKKLNRINKEVTTAQKRLDKQLKMLRGKGLAADPKSAKEILEEVEKKERKAGGGGKGG</sequence>
<feature type="compositionally biased region" description="Basic and acidic residues" evidence="1">
    <location>
        <begin position="1"/>
        <end position="14"/>
    </location>
</feature>
<feature type="region of interest" description="Disordered" evidence="1">
    <location>
        <begin position="284"/>
        <end position="316"/>
    </location>
</feature>
<dbReference type="Proteomes" id="UP001165060">
    <property type="component" value="Unassembled WGS sequence"/>
</dbReference>
<feature type="compositionally biased region" description="Low complexity" evidence="1">
    <location>
        <begin position="15"/>
        <end position="31"/>
    </location>
</feature>
<dbReference type="EMBL" id="BRYB01004517">
    <property type="protein sequence ID" value="GMI32489.1"/>
    <property type="molecule type" value="Genomic_DNA"/>
</dbReference>
<evidence type="ECO:0000313" key="2">
    <source>
        <dbReference type="EMBL" id="GMI32489.1"/>
    </source>
</evidence>
<feature type="non-terminal residue" evidence="2">
    <location>
        <position position="1044"/>
    </location>
</feature>
<feature type="region of interest" description="Disordered" evidence="1">
    <location>
        <begin position="328"/>
        <end position="360"/>
    </location>
</feature>
<evidence type="ECO:0000256" key="1">
    <source>
        <dbReference type="SAM" id="MobiDB-lite"/>
    </source>
</evidence>
<feature type="compositionally biased region" description="Pro residues" evidence="1">
    <location>
        <begin position="338"/>
        <end position="355"/>
    </location>
</feature>
<feature type="compositionally biased region" description="Basic and acidic residues" evidence="1">
    <location>
        <begin position="944"/>
        <end position="967"/>
    </location>
</feature>
<dbReference type="PANTHER" id="PTHR24216">
    <property type="entry name" value="PAXILLIN-RELATED"/>
    <property type="match status" value="1"/>
</dbReference>
<keyword evidence="3" id="KW-1185">Reference proteome</keyword>
<organism evidence="2 3">
    <name type="scientific">Tetraparma gracilis</name>
    <dbReference type="NCBI Taxonomy" id="2962635"/>
    <lineage>
        <taxon>Eukaryota</taxon>
        <taxon>Sar</taxon>
        <taxon>Stramenopiles</taxon>
        <taxon>Ochrophyta</taxon>
        <taxon>Bolidophyceae</taxon>
        <taxon>Parmales</taxon>
        <taxon>Triparmaceae</taxon>
        <taxon>Tetraparma</taxon>
    </lineage>
</organism>
<feature type="region of interest" description="Disordered" evidence="1">
    <location>
        <begin position="1"/>
        <end position="32"/>
    </location>
</feature>
<accession>A0ABQ6MSS8</accession>
<proteinExistence type="predicted"/>
<feature type="region of interest" description="Disordered" evidence="1">
    <location>
        <begin position="878"/>
        <end position="929"/>
    </location>
</feature>
<feature type="region of interest" description="Disordered" evidence="1">
    <location>
        <begin position="627"/>
        <end position="647"/>
    </location>
</feature>
<dbReference type="PROSITE" id="PS50096">
    <property type="entry name" value="IQ"/>
    <property type="match status" value="1"/>
</dbReference>
<gene>
    <name evidence="2" type="ORF">TeGR_g5759</name>
</gene>
<name>A0ABQ6MSS8_9STRA</name>
<feature type="region of interest" description="Disordered" evidence="1">
    <location>
        <begin position="798"/>
        <end position="842"/>
    </location>
</feature>
<feature type="region of interest" description="Disordered" evidence="1">
    <location>
        <begin position="944"/>
        <end position="995"/>
    </location>
</feature>
<protein>
    <submittedName>
        <fullName evidence="2">Uncharacterized protein</fullName>
    </submittedName>
</protein>